<accession>A0AAE9ZVS3</accession>
<protein>
    <submittedName>
        <fullName evidence="2">Uncharacterized protein</fullName>
    </submittedName>
</protein>
<dbReference type="Gene3D" id="3.20.20.80">
    <property type="entry name" value="Glycosidases"/>
    <property type="match status" value="1"/>
</dbReference>
<reference evidence="2" key="1">
    <citation type="submission" date="2023-03" db="EMBL/GenBank/DDBJ databases">
        <title>Lomoglobus Profundus gen. nov., sp. nov., a novel member of the phylum Verrucomicrobia, isolated from deep-marine sediment of South China Sea.</title>
        <authorList>
            <person name="Ahmad T."/>
            <person name="Ishaq S.E."/>
            <person name="Wang F."/>
        </authorList>
    </citation>
    <scope>NUCLEOTIDE SEQUENCE</scope>
    <source>
        <strain evidence="2">LMO-M01</strain>
    </source>
</reference>
<feature type="region of interest" description="Disordered" evidence="1">
    <location>
        <begin position="1"/>
        <end position="26"/>
    </location>
</feature>
<organism evidence="2 3">
    <name type="scientific">Synoicihabitans lomoniglobus</name>
    <dbReference type="NCBI Taxonomy" id="2909285"/>
    <lineage>
        <taxon>Bacteria</taxon>
        <taxon>Pseudomonadati</taxon>
        <taxon>Verrucomicrobiota</taxon>
        <taxon>Opitutia</taxon>
        <taxon>Opitutales</taxon>
        <taxon>Opitutaceae</taxon>
        <taxon>Synoicihabitans</taxon>
    </lineage>
</organism>
<dbReference type="RefSeq" id="WP_330931034.1">
    <property type="nucleotide sequence ID" value="NZ_CP119075.1"/>
</dbReference>
<evidence type="ECO:0000313" key="3">
    <source>
        <dbReference type="Proteomes" id="UP001218638"/>
    </source>
</evidence>
<dbReference type="KEGG" id="slom:PXH66_18340"/>
<name>A0AAE9ZVS3_9BACT</name>
<dbReference type="EMBL" id="CP119075">
    <property type="protein sequence ID" value="WED64301.1"/>
    <property type="molecule type" value="Genomic_DNA"/>
</dbReference>
<dbReference type="Proteomes" id="UP001218638">
    <property type="component" value="Chromosome"/>
</dbReference>
<gene>
    <name evidence="2" type="ORF">PXH66_18340</name>
</gene>
<sequence length="402" mass="43528">MPDHFAPVAPPSDLRPPAAADFKPDAWRGGAERHRVGRTLTGQWWWVDPVRGPVAVAGVQGAVQSLGDAPVVDALREWGFNLLAPPVAEGFCDRAVPHLHHLALRQAGDLAIRSVGVLLPDVFDPRWPAAVEQVANAVRRTASLAGYVTDDELRWGAVAAPDAPLTRPGLLQACLSLDPAFAAYHAAWEFVFATRGGELAQLARDWGLALANKESVRQMTRDEIALDSPGYRVDLERFQREFALRYHRIVAESVRRVDPARLLLSAPLNEVTPLVVRDSAAAHFDVLLVRQPGLGQGRAAELLWEYNWSALAALPADADEPWGVSLLERVVVKGREELSQLLMDPHIVGYVWSHHVAGDTIEANPVSPGLLDGSGRINPLTVAPLTALNRAATAIRASNAPG</sequence>
<dbReference type="AlphaFoldDB" id="A0AAE9ZVS3"/>
<proteinExistence type="predicted"/>
<evidence type="ECO:0000256" key="1">
    <source>
        <dbReference type="SAM" id="MobiDB-lite"/>
    </source>
</evidence>
<evidence type="ECO:0000313" key="2">
    <source>
        <dbReference type="EMBL" id="WED64301.1"/>
    </source>
</evidence>
<keyword evidence="3" id="KW-1185">Reference proteome</keyword>